<dbReference type="SUPFAM" id="SSF52540">
    <property type="entry name" value="P-loop containing nucleoside triphosphate hydrolases"/>
    <property type="match status" value="1"/>
</dbReference>
<evidence type="ECO:0000259" key="1">
    <source>
        <dbReference type="Pfam" id="PF13166"/>
    </source>
</evidence>
<dbReference type="EMBL" id="UOFR01000004">
    <property type="protein sequence ID" value="VAW90778.1"/>
    <property type="molecule type" value="Genomic_DNA"/>
</dbReference>
<dbReference type="InterPro" id="IPR027417">
    <property type="entry name" value="P-loop_NTPase"/>
</dbReference>
<dbReference type="Gene3D" id="3.40.50.300">
    <property type="entry name" value="P-loop containing nucleotide triphosphate hydrolases"/>
    <property type="match status" value="1"/>
</dbReference>
<feature type="non-terminal residue" evidence="2">
    <location>
        <position position="1"/>
    </location>
</feature>
<feature type="domain" description="Protein CR006 P-loop" evidence="1">
    <location>
        <begin position="1"/>
        <end position="634"/>
    </location>
</feature>
<dbReference type="Pfam" id="PF13166">
    <property type="entry name" value="AAA_13"/>
    <property type="match status" value="1"/>
</dbReference>
<evidence type="ECO:0000313" key="2">
    <source>
        <dbReference type="EMBL" id="VAW90778.1"/>
    </source>
</evidence>
<gene>
    <name evidence="2" type="ORF">MNBD_GAMMA21-1301</name>
</gene>
<dbReference type="GO" id="GO:0006302">
    <property type="term" value="P:double-strand break repair"/>
    <property type="evidence" value="ECO:0007669"/>
    <property type="project" value="TreeGrafter"/>
</dbReference>
<dbReference type="GO" id="GO:0000731">
    <property type="term" value="P:DNA synthesis involved in DNA repair"/>
    <property type="evidence" value="ECO:0007669"/>
    <property type="project" value="TreeGrafter"/>
</dbReference>
<proteinExistence type="predicted"/>
<sequence>GVFTLGEENVEVLRKITEANSELDVLTGQIEGLRNTLNGADGVSGKAGELSAFEEALKEKCWAQKQKHDAKLKAAFEGYRNSADKFKGKVLQELANNTATLEALADLEKRATTVFGEAPTRENSIPVINTEALVQHETDPVLGKRVLGKEDVDIAAMINRLGNSDWVRQGRAFYQANESLCPFCQQKTEEAFANSLEEYFDEAFDADTRAISDLETNYKTDAARLQQEVASIISTASRYLDIEKLKLEKQLLDSIISGNLQKLASKKKEPSQVIDLDSIVNAVSAITTVAGDANTLINEHNTTVENIVQERQTLTAQVWKYVLEELKADLTDYGTKKTALDTAITSLSNQISTKTSEKQQKAQEVRSLEEQTTSIQPTIDGINALLTSFGFHGFLLEKAEGDRFYKLVRADGADAKTTLSEGERTFVTFLYFYHLLKGSNSESGVTSNRVVVFDDPVSSLDSDVLFIVSSLIKGLFEDVRAGNGYIKQIFVFTHNVYFHKEVSFNARRPHDAVMNEETFWVVRKSGTQTKVEKQNTNPIKTSYELLWTEVKKPDVSSLTIQNTLRRILENYFKILGGIDPDEICTKFEGRNRLICKSLFSWVNDGSHSVHDDLYVSNADTTVDTYLQIFREIFQKTNHIAHYDMMMGSSESEGEQE</sequence>
<dbReference type="PANTHER" id="PTHR32182:SF0">
    <property type="entry name" value="DNA REPLICATION AND REPAIR PROTEIN RECF"/>
    <property type="match status" value="1"/>
</dbReference>
<dbReference type="PANTHER" id="PTHR32182">
    <property type="entry name" value="DNA REPLICATION AND REPAIR PROTEIN RECF"/>
    <property type="match status" value="1"/>
</dbReference>
<reference evidence="2" key="1">
    <citation type="submission" date="2018-06" db="EMBL/GenBank/DDBJ databases">
        <authorList>
            <person name="Zhirakovskaya E."/>
        </authorList>
    </citation>
    <scope>NUCLEOTIDE SEQUENCE</scope>
</reference>
<name>A0A3B0ZBM0_9ZZZZ</name>
<accession>A0A3B0ZBM0</accession>
<dbReference type="AlphaFoldDB" id="A0A3B0ZBM0"/>
<protein>
    <submittedName>
        <fullName evidence="2">Translation-disabling ACNase RloC</fullName>
    </submittedName>
</protein>
<dbReference type="InterPro" id="IPR026866">
    <property type="entry name" value="CR006_AAA"/>
</dbReference>
<organism evidence="2">
    <name type="scientific">hydrothermal vent metagenome</name>
    <dbReference type="NCBI Taxonomy" id="652676"/>
    <lineage>
        <taxon>unclassified sequences</taxon>
        <taxon>metagenomes</taxon>
        <taxon>ecological metagenomes</taxon>
    </lineage>
</organism>